<dbReference type="Proteomes" id="UP000024329">
    <property type="component" value="Unassembled WGS sequence"/>
</dbReference>
<sequence>MVNLSASFETANEAIRLTGGVTNLTNEAVLMSGFADLQGSSIADGTYGRPREWYVTMRYSF</sequence>
<dbReference type="AlphaFoldDB" id="A0A031K1Y1"/>
<proteinExistence type="inferred from homology"/>
<evidence type="ECO:0000256" key="1">
    <source>
        <dbReference type="ARBA" id="ARBA00004571"/>
    </source>
</evidence>
<dbReference type="InterPro" id="IPR036942">
    <property type="entry name" value="Beta-barrel_TonB_sf"/>
</dbReference>
<reference evidence="8 9" key="1">
    <citation type="submission" date="2014-03" db="EMBL/GenBank/DDBJ databases">
        <title>Whole genome sequence of Novosphingobium resinovorum KF1.</title>
        <authorList>
            <person name="Gan H.M."/>
            <person name="Gan H.Y."/>
            <person name="Chew T.H."/>
            <person name="Savka M.A."/>
        </authorList>
    </citation>
    <scope>NUCLEOTIDE SEQUENCE [LARGE SCALE GENOMIC DNA]</scope>
    <source>
        <strain evidence="8 9">KF1</strain>
    </source>
</reference>
<dbReference type="InterPro" id="IPR039426">
    <property type="entry name" value="TonB-dep_rcpt-like"/>
</dbReference>
<evidence type="ECO:0000313" key="9">
    <source>
        <dbReference type="Proteomes" id="UP000024329"/>
    </source>
</evidence>
<evidence type="ECO:0000256" key="3">
    <source>
        <dbReference type="ARBA" id="ARBA00022452"/>
    </source>
</evidence>
<dbReference type="GO" id="GO:0009279">
    <property type="term" value="C:cell outer membrane"/>
    <property type="evidence" value="ECO:0007669"/>
    <property type="project" value="UniProtKB-SubCell"/>
</dbReference>
<organism evidence="8 9">
    <name type="scientific">Novosphingobium resinovorum</name>
    <dbReference type="NCBI Taxonomy" id="158500"/>
    <lineage>
        <taxon>Bacteria</taxon>
        <taxon>Pseudomonadati</taxon>
        <taxon>Pseudomonadota</taxon>
        <taxon>Alphaproteobacteria</taxon>
        <taxon>Sphingomonadales</taxon>
        <taxon>Sphingomonadaceae</taxon>
        <taxon>Novosphingobium</taxon>
    </lineage>
</organism>
<accession>A0A031K1Y1</accession>
<comment type="similarity">
    <text evidence="7">Belongs to the TonB-dependent receptor family.</text>
</comment>
<keyword evidence="3 7" id="KW-1134">Transmembrane beta strand</keyword>
<evidence type="ECO:0000256" key="4">
    <source>
        <dbReference type="ARBA" id="ARBA00022692"/>
    </source>
</evidence>
<dbReference type="Gene3D" id="2.40.170.20">
    <property type="entry name" value="TonB-dependent receptor, beta-barrel domain"/>
    <property type="match status" value="1"/>
</dbReference>
<protein>
    <submittedName>
        <fullName evidence="8">TonB-dependent receptor-like protein</fullName>
    </submittedName>
</protein>
<keyword evidence="8" id="KW-0675">Receptor</keyword>
<dbReference type="SUPFAM" id="SSF56935">
    <property type="entry name" value="Porins"/>
    <property type="match status" value="1"/>
</dbReference>
<keyword evidence="6 7" id="KW-0998">Cell outer membrane</keyword>
<evidence type="ECO:0000256" key="2">
    <source>
        <dbReference type="ARBA" id="ARBA00022448"/>
    </source>
</evidence>
<keyword evidence="2 7" id="KW-0813">Transport</keyword>
<evidence type="ECO:0000256" key="7">
    <source>
        <dbReference type="PROSITE-ProRule" id="PRU01360"/>
    </source>
</evidence>
<evidence type="ECO:0000256" key="5">
    <source>
        <dbReference type="ARBA" id="ARBA00023136"/>
    </source>
</evidence>
<dbReference type="PATRIC" id="fig|158500.4.peg.1195"/>
<gene>
    <name evidence="8" type="ORF">BV97_01164</name>
</gene>
<evidence type="ECO:0000256" key="6">
    <source>
        <dbReference type="ARBA" id="ARBA00023237"/>
    </source>
</evidence>
<evidence type="ECO:0000313" key="8">
    <source>
        <dbReference type="EMBL" id="EZP83971.1"/>
    </source>
</evidence>
<dbReference type="eggNOG" id="COG4773">
    <property type="taxonomic scope" value="Bacteria"/>
</dbReference>
<keyword evidence="4 7" id="KW-0812">Transmembrane</keyword>
<dbReference type="EMBL" id="JFYZ01000002">
    <property type="protein sequence ID" value="EZP83971.1"/>
    <property type="molecule type" value="Genomic_DNA"/>
</dbReference>
<dbReference type="PROSITE" id="PS52016">
    <property type="entry name" value="TONB_DEPENDENT_REC_3"/>
    <property type="match status" value="1"/>
</dbReference>
<name>A0A031K1Y1_9SPHN</name>
<keyword evidence="5 7" id="KW-0472">Membrane</keyword>
<comment type="caution">
    <text evidence="8">The sequence shown here is derived from an EMBL/GenBank/DDBJ whole genome shotgun (WGS) entry which is preliminary data.</text>
</comment>
<comment type="subcellular location">
    <subcellularLocation>
        <location evidence="1 7">Cell outer membrane</location>
        <topology evidence="1 7">Multi-pass membrane protein</topology>
    </subcellularLocation>
</comment>